<feature type="domain" description="ABC transmembrane type-1" evidence="7">
    <location>
        <begin position="56"/>
        <end position="237"/>
    </location>
</feature>
<evidence type="ECO:0000259" key="7">
    <source>
        <dbReference type="PROSITE" id="PS50928"/>
    </source>
</evidence>
<keyword evidence="4 6" id="KW-1133">Transmembrane helix</keyword>
<evidence type="ECO:0000256" key="5">
    <source>
        <dbReference type="ARBA" id="ARBA00023136"/>
    </source>
</evidence>
<feature type="transmembrane region" description="Helical" evidence="6">
    <location>
        <begin position="52"/>
        <end position="80"/>
    </location>
</feature>
<dbReference type="Proteomes" id="UP001165679">
    <property type="component" value="Unassembled WGS sequence"/>
</dbReference>
<keyword evidence="3 6" id="KW-0812">Transmembrane</keyword>
<dbReference type="FunFam" id="1.10.3720.10:FF:000001">
    <property type="entry name" value="Glycine betaine ABC transporter, permease"/>
    <property type="match status" value="1"/>
</dbReference>
<keyword evidence="9" id="KW-1185">Reference proteome</keyword>
<gene>
    <name evidence="8" type="ORF">OL599_09425</name>
</gene>
<dbReference type="PANTHER" id="PTHR30177:SF32">
    <property type="entry name" value="GLYCINE BETAINE UPTAKE SYSTEM PERMEASE PROTEIN YEHW"/>
    <property type="match status" value="1"/>
</dbReference>
<evidence type="ECO:0000313" key="8">
    <source>
        <dbReference type="EMBL" id="MCW3474804.1"/>
    </source>
</evidence>
<dbReference type="Pfam" id="PF00528">
    <property type="entry name" value="BPD_transp_1"/>
    <property type="match status" value="1"/>
</dbReference>
<dbReference type="EMBL" id="JAPDNT010000005">
    <property type="protein sequence ID" value="MCW3474804.1"/>
    <property type="molecule type" value="Genomic_DNA"/>
</dbReference>
<proteinExistence type="inferred from homology"/>
<dbReference type="PANTHER" id="PTHR30177">
    <property type="entry name" value="GLYCINE BETAINE/L-PROLINE TRANSPORT SYSTEM PERMEASE PROTEIN PROW"/>
    <property type="match status" value="1"/>
</dbReference>
<comment type="subcellular location">
    <subcellularLocation>
        <location evidence="1 6">Cell membrane</location>
        <topology evidence="1 6">Multi-pass membrane protein</topology>
    </subcellularLocation>
</comment>
<dbReference type="RefSeq" id="WP_264713458.1">
    <property type="nucleotide sequence ID" value="NZ_JAPDNT010000005.1"/>
</dbReference>
<dbReference type="AlphaFoldDB" id="A0AA41YK81"/>
<dbReference type="Gene3D" id="1.10.3720.10">
    <property type="entry name" value="MetI-like"/>
    <property type="match status" value="1"/>
</dbReference>
<feature type="transmembrane region" description="Helical" evidence="6">
    <location>
        <begin position="92"/>
        <end position="117"/>
    </location>
</feature>
<reference evidence="8" key="2">
    <citation type="submission" date="2022-10" db="EMBL/GenBank/DDBJ databases">
        <authorList>
            <person name="Trinh H.N."/>
        </authorList>
    </citation>
    <scope>NUCLEOTIDE SEQUENCE</scope>
    <source>
        <strain evidence="8">RN2-1</strain>
    </source>
</reference>
<organism evidence="8 9">
    <name type="scientific">Limobrevibacterium gyesilva</name>
    <dbReference type="NCBI Taxonomy" id="2991712"/>
    <lineage>
        <taxon>Bacteria</taxon>
        <taxon>Pseudomonadati</taxon>
        <taxon>Pseudomonadota</taxon>
        <taxon>Alphaproteobacteria</taxon>
        <taxon>Acetobacterales</taxon>
        <taxon>Acetobacteraceae</taxon>
        <taxon>Limobrevibacterium</taxon>
    </lineage>
</organism>
<dbReference type="GO" id="GO:0031460">
    <property type="term" value="P:glycine betaine transport"/>
    <property type="evidence" value="ECO:0007669"/>
    <property type="project" value="UniProtKB-ARBA"/>
</dbReference>
<accession>A0AA41YK81</accession>
<dbReference type="InterPro" id="IPR051204">
    <property type="entry name" value="ABC_transp_perm/SBD"/>
</dbReference>
<reference evidence="8" key="1">
    <citation type="submission" date="2022-09" db="EMBL/GenBank/DDBJ databases">
        <title>Rhodovastum sp. nov. RN2-1 isolated from soil in Seongnam, South Korea.</title>
        <authorList>
            <person name="Le N.T."/>
        </authorList>
    </citation>
    <scope>NUCLEOTIDE SEQUENCE</scope>
    <source>
        <strain evidence="8">RN2-1</strain>
    </source>
</reference>
<dbReference type="SUPFAM" id="SSF161098">
    <property type="entry name" value="MetI-like"/>
    <property type="match status" value="1"/>
</dbReference>
<comment type="similarity">
    <text evidence="6">Belongs to the binding-protein-dependent transport system permease family.</text>
</comment>
<keyword evidence="2 6" id="KW-0813">Transport</keyword>
<dbReference type="InterPro" id="IPR035906">
    <property type="entry name" value="MetI-like_sf"/>
</dbReference>
<dbReference type="InterPro" id="IPR000515">
    <property type="entry name" value="MetI-like"/>
</dbReference>
<keyword evidence="5 6" id="KW-0472">Membrane</keyword>
<evidence type="ECO:0000256" key="6">
    <source>
        <dbReference type="RuleBase" id="RU363032"/>
    </source>
</evidence>
<evidence type="ECO:0000256" key="4">
    <source>
        <dbReference type="ARBA" id="ARBA00022989"/>
    </source>
</evidence>
<dbReference type="CDD" id="cd06261">
    <property type="entry name" value="TM_PBP2"/>
    <property type="match status" value="1"/>
</dbReference>
<dbReference type="GO" id="GO:0005886">
    <property type="term" value="C:plasma membrane"/>
    <property type="evidence" value="ECO:0007669"/>
    <property type="project" value="UniProtKB-SubCell"/>
</dbReference>
<feature type="transmembrane region" description="Helical" evidence="6">
    <location>
        <begin position="218"/>
        <end position="237"/>
    </location>
</feature>
<protein>
    <submittedName>
        <fullName evidence="8">ABC transporter permease</fullName>
    </submittedName>
</protein>
<dbReference type="GO" id="GO:0055085">
    <property type="term" value="P:transmembrane transport"/>
    <property type="evidence" value="ECO:0007669"/>
    <property type="project" value="InterPro"/>
</dbReference>
<evidence type="ECO:0000256" key="3">
    <source>
        <dbReference type="ARBA" id="ARBA00022692"/>
    </source>
</evidence>
<name>A0AA41YK81_9PROT</name>
<evidence type="ECO:0000256" key="2">
    <source>
        <dbReference type="ARBA" id="ARBA00022448"/>
    </source>
</evidence>
<sequence length="249" mass="25592">MTSPRQALHLPGPLAWLVVAFIALTLGMPALRPVFAALFPYLDRPVYVQESFVSLVLAHLELVAVSSGAAVVVGVLAGIFVTRPAGAAFRGVLDTVVAMGQTFPPVAVLALAVPALGFGEPPALIALFLYGLLPVMQNTIVGLADVPEAAREAAAGLGMRRMQVLWQVELPLAAGVILAGIRTSVIINLGTAAIASTVGSKTLGSPIILGLSGGNTAYVLQGAILLGLLAVILDLGFARLARALPRRPS</sequence>
<dbReference type="PROSITE" id="PS50928">
    <property type="entry name" value="ABC_TM1"/>
    <property type="match status" value="1"/>
</dbReference>
<evidence type="ECO:0000256" key="1">
    <source>
        <dbReference type="ARBA" id="ARBA00004651"/>
    </source>
</evidence>
<comment type="caution">
    <text evidence="8">The sequence shown here is derived from an EMBL/GenBank/DDBJ whole genome shotgun (WGS) entry which is preliminary data.</text>
</comment>
<feature type="transmembrane region" description="Helical" evidence="6">
    <location>
        <begin position="123"/>
        <end position="144"/>
    </location>
</feature>
<feature type="transmembrane region" description="Helical" evidence="6">
    <location>
        <begin position="165"/>
        <end position="198"/>
    </location>
</feature>
<evidence type="ECO:0000313" key="9">
    <source>
        <dbReference type="Proteomes" id="UP001165679"/>
    </source>
</evidence>